<comment type="caution">
    <text evidence="2">The sequence shown here is derived from an EMBL/GenBank/DDBJ whole genome shotgun (WGS) entry which is preliminary data.</text>
</comment>
<keyword evidence="3" id="KW-1185">Reference proteome</keyword>
<protein>
    <submittedName>
        <fullName evidence="2">Uncharacterized protein</fullName>
    </submittedName>
</protein>
<feature type="compositionally biased region" description="Basic and acidic residues" evidence="1">
    <location>
        <begin position="389"/>
        <end position="411"/>
    </location>
</feature>
<evidence type="ECO:0000313" key="3">
    <source>
        <dbReference type="Proteomes" id="UP001162164"/>
    </source>
</evidence>
<feature type="compositionally biased region" description="Basic and acidic residues" evidence="1">
    <location>
        <begin position="336"/>
        <end position="353"/>
    </location>
</feature>
<dbReference type="Proteomes" id="UP001162164">
    <property type="component" value="Unassembled WGS sequence"/>
</dbReference>
<gene>
    <name evidence="2" type="ORF">NQ317_017802</name>
</gene>
<feature type="compositionally biased region" description="Basic and acidic residues" evidence="1">
    <location>
        <begin position="309"/>
        <end position="328"/>
    </location>
</feature>
<feature type="region of interest" description="Disordered" evidence="1">
    <location>
        <begin position="386"/>
        <end position="447"/>
    </location>
</feature>
<feature type="compositionally biased region" description="Acidic residues" evidence="1">
    <location>
        <begin position="299"/>
        <end position="308"/>
    </location>
</feature>
<reference evidence="2" key="1">
    <citation type="journal article" date="2023" name="Insect Mol. Biol.">
        <title>Genome sequencing provides insights into the evolution of gene families encoding plant cell wall-degrading enzymes in longhorned beetles.</title>
        <authorList>
            <person name="Shin N.R."/>
            <person name="Okamura Y."/>
            <person name="Kirsch R."/>
            <person name="Pauchet Y."/>
        </authorList>
    </citation>
    <scope>NUCLEOTIDE SEQUENCE</scope>
    <source>
        <strain evidence="2">MMC_N1</strain>
    </source>
</reference>
<feature type="compositionally biased region" description="Basic and acidic residues" evidence="1">
    <location>
        <begin position="424"/>
        <end position="437"/>
    </location>
</feature>
<evidence type="ECO:0000313" key="2">
    <source>
        <dbReference type="EMBL" id="KAJ8984151.1"/>
    </source>
</evidence>
<proteinExistence type="predicted"/>
<evidence type="ECO:0000256" key="1">
    <source>
        <dbReference type="SAM" id="MobiDB-lite"/>
    </source>
</evidence>
<name>A0ABQ9K0L4_9CUCU</name>
<accession>A0ABQ9K0L4</accession>
<organism evidence="2 3">
    <name type="scientific">Molorchus minor</name>
    <dbReference type="NCBI Taxonomy" id="1323400"/>
    <lineage>
        <taxon>Eukaryota</taxon>
        <taxon>Metazoa</taxon>
        <taxon>Ecdysozoa</taxon>
        <taxon>Arthropoda</taxon>
        <taxon>Hexapoda</taxon>
        <taxon>Insecta</taxon>
        <taxon>Pterygota</taxon>
        <taxon>Neoptera</taxon>
        <taxon>Endopterygota</taxon>
        <taxon>Coleoptera</taxon>
        <taxon>Polyphaga</taxon>
        <taxon>Cucujiformia</taxon>
        <taxon>Chrysomeloidea</taxon>
        <taxon>Cerambycidae</taxon>
        <taxon>Lamiinae</taxon>
        <taxon>Monochamini</taxon>
        <taxon>Molorchus</taxon>
    </lineage>
</organism>
<sequence length="462" mass="52041">MFLSRKGTRSRPNVKIPKYYHAPYDHPLKLVESPESTIVREPHTHQADPLLQVDEIKAEPLDLEDDVIEIEDNAVEFSDHDVPLQEEEIIGNYDSPIVNINDSDSTTGNKDESDGFKKINLVQQPIIMDVHSITEKEPEILKIVDLAELKETSGGFEGRNNDMEVDKTNEDPLNFSNVEHGTDRITIASVESVADETNVGITIASVETVVENPENIEKIEEIVVQTSESLNYKVQVPEINVEESLRIEKSMARADSLAETEEVVLNVDGDHKEADTQIIKDTNEEMAENEENTLKDSGNEETDTQISEDVDKERKAGMEESMSKERSADTQISEVTNEKEKTERRGDKVHCESENVDQTESVTLENEEDDCTKLGFHIAKVACEQIAENEERKNDKKRLSNEESIENHEEESVTSEVSGPTESQDDRNSVEEVERPSDTVANVTLSEETRIMADSLEELLEM</sequence>
<feature type="region of interest" description="Disordered" evidence="1">
    <location>
        <begin position="283"/>
        <end position="366"/>
    </location>
</feature>
<dbReference type="EMBL" id="JAPWTJ010000045">
    <property type="protein sequence ID" value="KAJ8984151.1"/>
    <property type="molecule type" value="Genomic_DNA"/>
</dbReference>